<gene>
    <name evidence="5" type="ORF">M0651_16765</name>
</gene>
<organism evidence="5 6">
    <name type="scientific">Paenibacillus mellifer</name>
    <dbReference type="NCBI Taxonomy" id="2937794"/>
    <lineage>
        <taxon>Bacteria</taxon>
        <taxon>Bacillati</taxon>
        <taxon>Bacillota</taxon>
        <taxon>Bacilli</taxon>
        <taxon>Bacillales</taxon>
        <taxon>Paenibacillaceae</taxon>
        <taxon>Paenibacillus</taxon>
    </lineage>
</organism>
<dbReference type="PANTHER" id="PTHR43280">
    <property type="entry name" value="ARAC-FAMILY TRANSCRIPTIONAL REGULATOR"/>
    <property type="match status" value="1"/>
</dbReference>
<dbReference type="InterPro" id="IPR018060">
    <property type="entry name" value="HTH_AraC"/>
</dbReference>
<dbReference type="Pfam" id="PF12833">
    <property type="entry name" value="HTH_18"/>
    <property type="match status" value="1"/>
</dbReference>
<dbReference type="RefSeq" id="WP_248552879.1">
    <property type="nucleotide sequence ID" value="NZ_JALPRK010000017.1"/>
</dbReference>
<evidence type="ECO:0000313" key="5">
    <source>
        <dbReference type="EMBL" id="MCK8488826.1"/>
    </source>
</evidence>
<comment type="caution">
    <text evidence="5">The sequence shown here is derived from an EMBL/GenBank/DDBJ whole genome shotgun (WGS) entry which is preliminary data.</text>
</comment>
<dbReference type="InterPro" id="IPR020449">
    <property type="entry name" value="Tscrpt_reg_AraC-type_HTH"/>
</dbReference>
<accession>A0A9X2BU86</accession>
<dbReference type="AlphaFoldDB" id="A0A9X2BU86"/>
<dbReference type="GO" id="GO:0043565">
    <property type="term" value="F:sequence-specific DNA binding"/>
    <property type="evidence" value="ECO:0007669"/>
    <property type="project" value="InterPro"/>
</dbReference>
<protein>
    <submittedName>
        <fullName evidence="5">Helix-turn-helix transcriptional regulator</fullName>
    </submittedName>
</protein>
<evidence type="ECO:0000259" key="4">
    <source>
        <dbReference type="PROSITE" id="PS01124"/>
    </source>
</evidence>
<evidence type="ECO:0000256" key="1">
    <source>
        <dbReference type="ARBA" id="ARBA00023015"/>
    </source>
</evidence>
<evidence type="ECO:0000256" key="2">
    <source>
        <dbReference type="ARBA" id="ARBA00023125"/>
    </source>
</evidence>
<evidence type="ECO:0000256" key="3">
    <source>
        <dbReference type="ARBA" id="ARBA00023163"/>
    </source>
</evidence>
<dbReference type="SMART" id="SM00342">
    <property type="entry name" value="HTH_ARAC"/>
    <property type="match status" value="1"/>
</dbReference>
<dbReference type="Gene3D" id="1.10.10.60">
    <property type="entry name" value="Homeodomain-like"/>
    <property type="match status" value="2"/>
</dbReference>
<dbReference type="PRINTS" id="PR00032">
    <property type="entry name" value="HTHARAC"/>
</dbReference>
<dbReference type="PANTHER" id="PTHR43280:SF28">
    <property type="entry name" value="HTH-TYPE TRANSCRIPTIONAL ACTIVATOR RHAS"/>
    <property type="match status" value="1"/>
</dbReference>
<dbReference type="EMBL" id="JALPRK010000017">
    <property type="protein sequence ID" value="MCK8488826.1"/>
    <property type="molecule type" value="Genomic_DNA"/>
</dbReference>
<dbReference type="GO" id="GO:0003700">
    <property type="term" value="F:DNA-binding transcription factor activity"/>
    <property type="evidence" value="ECO:0007669"/>
    <property type="project" value="InterPro"/>
</dbReference>
<dbReference type="SUPFAM" id="SSF46689">
    <property type="entry name" value="Homeodomain-like"/>
    <property type="match status" value="2"/>
</dbReference>
<dbReference type="Proteomes" id="UP001139534">
    <property type="component" value="Unassembled WGS sequence"/>
</dbReference>
<keyword evidence="6" id="KW-1185">Reference proteome</keyword>
<dbReference type="PROSITE" id="PS01124">
    <property type="entry name" value="HTH_ARAC_FAMILY_2"/>
    <property type="match status" value="1"/>
</dbReference>
<keyword evidence="3" id="KW-0804">Transcription</keyword>
<sequence length="266" mass="29427">MMTFSPHKSAVQAIIERIDAEYHRVLTLEELASHVSYSKFHAERLFQRRTGLSISQYLSLVRIEKSKELLMYSRESVGDISARVGYASVSTFSRTFKEYVGIQPNVFRKMYRDLEGAIVPQMSSRPDAPGGIGGGSAISGVVTADRPVKGLILIGLFAEPAPKGAPLSCTLLREACPFTLTGVADGQYYAFALALEFPWISSSYFSNSHGLRGRAHLPVSVRQGSEHGLVRIHLRPPLVTDPPIAVSPLYLLQNFWSKRWQMSNPG</sequence>
<keyword evidence="1" id="KW-0805">Transcription regulation</keyword>
<reference evidence="5" key="1">
    <citation type="submission" date="2022-04" db="EMBL/GenBank/DDBJ databases">
        <authorList>
            <person name="Seo M.-J."/>
        </authorList>
    </citation>
    <scope>NUCLEOTIDE SEQUENCE</scope>
    <source>
        <strain evidence="5">MBLB2552</strain>
    </source>
</reference>
<name>A0A9X2BU86_9BACL</name>
<evidence type="ECO:0000313" key="6">
    <source>
        <dbReference type="Proteomes" id="UP001139534"/>
    </source>
</evidence>
<proteinExistence type="predicted"/>
<dbReference type="InterPro" id="IPR009057">
    <property type="entry name" value="Homeodomain-like_sf"/>
</dbReference>
<keyword evidence="2" id="KW-0238">DNA-binding</keyword>
<feature type="domain" description="HTH araC/xylS-type" evidence="4">
    <location>
        <begin position="12"/>
        <end position="110"/>
    </location>
</feature>